<dbReference type="Proteomes" id="UP001174909">
    <property type="component" value="Unassembled WGS sequence"/>
</dbReference>
<comment type="caution">
    <text evidence="1">The sequence shown here is derived from an EMBL/GenBank/DDBJ whole genome shotgun (WGS) entry which is preliminary data.</text>
</comment>
<protein>
    <submittedName>
        <fullName evidence="1">Uncharacterized protein</fullName>
    </submittedName>
</protein>
<accession>A0AA35WZC5</accession>
<evidence type="ECO:0000313" key="1">
    <source>
        <dbReference type="EMBL" id="CAI8039533.1"/>
    </source>
</evidence>
<name>A0AA35WZC5_GEOBA</name>
<evidence type="ECO:0000313" key="2">
    <source>
        <dbReference type="Proteomes" id="UP001174909"/>
    </source>
</evidence>
<proteinExistence type="predicted"/>
<organism evidence="1 2">
    <name type="scientific">Geodia barretti</name>
    <name type="common">Barrett's horny sponge</name>
    <dbReference type="NCBI Taxonomy" id="519541"/>
    <lineage>
        <taxon>Eukaryota</taxon>
        <taxon>Metazoa</taxon>
        <taxon>Porifera</taxon>
        <taxon>Demospongiae</taxon>
        <taxon>Heteroscleromorpha</taxon>
        <taxon>Tetractinellida</taxon>
        <taxon>Astrophorina</taxon>
        <taxon>Geodiidae</taxon>
        <taxon>Geodia</taxon>
    </lineage>
</organism>
<gene>
    <name evidence="1" type="ORF">GBAR_LOCUS21997</name>
</gene>
<dbReference type="AlphaFoldDB" id="A0AA35WZC5"/>
<reference evidence="1" key="1">
    <citation type="submission" date="2023-03" db="EMBL/GenBank/DDBJ databases">
        <authorList>
            <person name="Steffen K."/>
            <person name="Cardenas P."/>
        </authorList>
    </citation>
    <scope>NUCLEOTIDE SEQUENCE</scope>
</reference>
<dbReference type="EMBL" id="CASHTH010003046">
    <property type="protein sequence ID" value="CAI8039533.1"/>
    <property type="molecule type" value="Genomic_DNA"/>
</dbReference>
<keyword evidence="2" id="KW-1185">Reference proteome</keyword>
<sequence>MTENVKLLMWRGPDTIKDEQDNKVADFCLHGTQQLPAELYRKDLPLTVQPRRIL</sequence>